<name>A0ABC9CM19_9POAL</name>
<dbReference type="EMBL" id="OZ075113">
    <property type="protein sequence ID" value="CAL5022509.1"/>
    <property type="molecule type" value="Genomic_DNA"/>
</dbReference>
<protein>
    <submittedName>
        <fullName evidence="1">Uncharacterized protein</fullName>
    </submittedName>
</protein>
<dbReference type="Proteomes" id="UP001497457">
    <property type="component" value="Chromosome 3rd"/>
</dbReference>
<reference evidence="2" key="1">
    <citation type="submission" date="2024-06" db="EMBL/GenBank/DDBJ databases">
        <authorList>
            <person name="Ryan C."/>
        </authorList>
    </citation>
    <scope>NUCLEOTIDE SEQUENCE [LARGE SCALE GENOMIC DNA]</scope>
</reference>
<dbReference type="AlphaFoldDB" id="A0ABC9CM19"/>
<evidence type="ECO:0000313" key="2">
    <source>
        <dbReference type="Proteomes" id="UP001497457"/>
    </source>
</evidence>
<reference evidence="1 2" key="2">
    <citation type="submission" date="2024-10" db="EMBL/GenBank/DDBJ databases">
        <authorList>
            <person name="Ryan C."/>
        </authorList>
    </citation>
    <scope>NUCLEOTIDE SEQUENCE [LARGE SCALE GENOMIC DNA]</scope>
</reference>
<proteinExistence type="predicted"/>
<gene>
    <name evidence="1" type="ORF">URODEC1_LOCUS76509</name>
</gene>
<sequence>MVHVRIFRHADIQALQKRSDQKLVSVDLVSLESVRIASDSCALLVNLIQRRDWQCPNLLERRYWRCDQMDLLSLMAGVALELHKIKDDLYPLLVSEEGKLEGGFLKDLLLLKNSGVTLVRLAKEAKEIVEGCVDEEDEDDEEDVFRLLGEVKDLGKEVKDTADLVLKGTNNVAWLRAHLPSVLDQVDLLMSTPIRFPDPDGE</sequence>
<evidence type="ECO:0000313" key="1">
    <source>
        <dbReference type="EMBL" id="CAL5022509.1"/>
    </source>
</evidence>
<accession>A0ABC9CM19</accession>
<keyword evidence="2" id="KW-1185">Reference proteome</keyword>
<organism evidence="1 2">
    <name type="scientific">Urochloa decumbens</name>
    <dbReference type="NCBI Taxonomy" id="240449"/>
    <lineage>
        <taxon>Eukaryota</taxon>
        <taxon>Viridiplantae</taxon>
        <taxon>Streptophyta</taxon>
        <taxon>Embryophyta</taxon>
        <taxon>Tracheophyta</taxon>
        <taxon>Spermatophyta</taxon>
        <taxon>Magnoliopsida</taxon>
        <taxon>Liliopsida</taxon>
        <taxon>Poales</taxon>
        <taxon>Poaceae</taxon>
        <taxon>PACMAD clade</taxon>
        <taxon>Panicoideae</taxon>
        <taxon>Panicodae</taxon>
        <taxon>Paniceae</taxon>
        <taxon>Melinidinae</taxon>
        <taxon>Urochloa</taxon>
    </lineage>
</organism>